<accession>A0A9Q3FV82</accession>
<comment type="caution">
    <text evidence="1">The sequence shown here is derived from an EMBL/GenBank/DDBJ whole genome shotgun (WGS) entry which is preliminary data.</text>
</comment>
<organism evidence="1 2">
    <name type="scientific">Austropuccinia psidii MF-1</name>
    <dbReference type="NCBI Taxonomy" id="1389203"/>
    <lineage>
        <taxon>Eukaryota</taxon>
        <taxon>Fungi</taxon>
        <taxon>Dikarya</taxon>
        <taxon>Basidiomycota</taxon>
        <taxon>Pucciniomycotina</taxon>
        <taxon>Pucciniomycetes</taxon>
        <taxon>Pucciniales</taxon>
        <taxon>Sphaerophragmiaceae</taxon>
        <taxon>Austropuccinia</taxon>
    </lineage>
</organism>
<evidence type="ECO:0000313" key="2">
    <source>
        <dbReference type="Proteomes" id="UP000765509"/>
    </source>
</evidence>
<dbReference type="AlphaFoldDB" id="A0A9Q3FV82"/>
<dbReference type="EMBL" id="AVOT02051932">
    <property type="protein sequence ID" value="MBW0546901.1"/>
    <property type="molecule type" value="Genomic_DNA"/>
</dbReference>
<evidence type="ECO:0000313" key="1">
    <source>
        <dbReference type="EMBL" id="MBW0546901.1"/>
    </source>
</evidence>
<keyword evidence="2" id="KW-1185">Reference proteome</keyword>
<proteinExistence type="predicted"/>
<reference evidence="1" key="1">
    <citation type="submission" date="2021-03" db="EMBL/GenBank/DDBJ databases">
        <title>Draft genome sequence of rust myrtle Austropuccinia psidii MF-1, a brazilian biotype.</title>
        <authorList>
            <person name="Quecine M.C."/>
            <person name="Pachon D.M.R."/>
            <person name="Bonatelli M.L."/>
            <person name="Correr F.H."/>
            <person name="Franceschini L.M."/>
            <person name="Leite T.F."/>
            <person name="Margarido G.R.A."/>
            <person name="Almeida C.A."/>
            <person name="Ferrarezi J.A."/>
            <person name="Labate C.A."/>
        </authorList>
    </citation>
    <scope>NUCLEOTIDE SEQUENCE</scope>
    <source>
        <strain evidence="1">MF-1</strain>
    </source>
</reference>
<name>A0A9Q3FV82_9BASI</name>
<protein>
    <submittedName>
        <fullName evidence="1">Uncharacterized protein</fullName>
    </submittedName>
</protein>
<sequence>MIRIVCVYGLVFKYSDGFTHDLFTLIPALKLAYKTSINFSTGKTTEMLEKGFNPGIPHDTLKKDLVDINPTASSSKIMLDKETHHSNRRMQGSFKYQKERWDKSHKPPDSKVGDLALLSTLKLNSIKGQKKLKYTFAGPFMIKALHSPKVMQVELPGELMDKQKYFLVSLIKPYSSSDKE</sequence>
<dbReference type="Proteomes" id="UP000765509">
    <property type="component" value="Unassembled WGS sequence"/>
</dbReference>
<gene>
    <name evidence="1" type="ORF">O181_086616</name>
</gene>